<dbReference type="PANTHER" id="PTHR33677:SF3">
    <property type="entry name" value="COPPER-SENSING TRANSCRIPTIONAL REPRESSOR RICR"/>
    <property type="match status" value="1"/>
</dbReference>
<evidence type="ECO:0008006" key="4">
    <source>
        <dbReference type="Google" id="ProtNLM"/>
    </source>
</evidence>
<reference evidence="3" key="1">
    <citation type="submission" date="2007-10" db="EMBL/GenBank/DDBJ databases">
        <title>Complete genome of Alkaliphilus oremlandii OhILAs.</title>
        <authorList>
            <person name="Copeland A."/>
            <person name="Lucas S."/>
            <person name="Lapidus A."/>
            <person name="Barry K."/>
            <person name="Detter J.C."/>
            <person name="Glavina del Rio T."/>
            <person name="Hammon N."/>
            <person name="Israni S."/>
            <person name="Dalin E."/>
            <person name="Tice H."/>
            <person name="Pitluck S."/>
            <person name="Chain P."/>
            <person name="Malfatti S."/>
            <person name="Shin M."/>
            <person name="Vergez L."/>
            <person name="Schmutz J."/>
            <person name="Larimer F."/>
            <person name="Land M."/>
            <person name="Hauser L."/>
            <person name="Kyrpides N."/>
            <person name="Mikhailova N."/>
            <person name="Stolz J.F."/>
            <person name="Dawson A."/>
            <person name="Fisher E."/>
            <person name="Crable B."/>
            <person name="Perera E."/>
            <person name="Lisak J."/>
            <person name="Ranganathan M."/>
            <person name="Basu P."/>
            <person name="Richardson P."/>
        </authorList>
    </citation>
    <scope>NUCLEOTIDE SEQUENCE [LARGE SCALE GENOMIC DNA]</scope>
    <source>
        <strain evidence="3">OhILAs</strain>
    </source>
</reference>
<dbReference type="PANTHER" id="PTHR33677">
    <property type="entry name" value="TRANSCRIPTIONAL REPRESSOR FRMR-RELATED"/>
    <property type="match status" value="1"/>
</dbReference>
<dbReference type="KEGG" id="aoe:Clos_0053"/>
<dbReference type="AlphaFoldDB" id="A8MEF2"/>
<dbReference type="CDD" id="cd10152">
    <property type="entry name" value="SaCsoR-like_DUF156"/>
    <property type="match status" value="1"/>
</dbReference>
<protein>
    <recommendedName>
        <fullName evidence="4">Copper-sensing transcriptional repressor CsoR</fullName>
    </recommendedName>
</protein>
<sequence>MTNCCSMDKEEKKPTESSIKTQKSVLDRLNRIEGQIRGIKNMIENNTYCDDVINQIEASRSALHSVQIILLESHIKNCVVEQLQQGERDVIEEVLKTIKKLTK</sequence>
<dbReference type="STRING" id="350688.Clos_0053"/>
<dbReference type="Gene3D" id="1.20.58.1000">
    <property type="entry name" value="Metal-sensitive repressor, helix protomer"/>
    <property type="match status" value="1"/>
</dbReference>
<dbReference type="Proteomes" id="UP000000269">
    <property type="component" value="Chromosome"/>
</dbReference>
<evidence type="ECO:0000256" key="1">
    <source>
        <dbReference type="SAM" id="MobiDB-lite"/>
    </source>
</evidence>
<gene>
    <name evidence="2" type="ordered locus">Clos_0053</name>
</gene>
<proteinExistence type="predicted"/>
<accession>A8MEF2</accession>
<keyword evidence="3" id="KW-1185">Reference proteome</keyword>
<dbReference type="InterPro" id="IPR003735">
    <property type="entry name" value="Metal_Tscrpt_repr"/>
</dbReference>
<dbReference type="eggNOG" id="COG1937">
    <property type="taxonomic scope" value="Bacteria"/>
</dbReference>
<dbReference type="GO" id="GO:0003677">
    <property type="term" value="F:DNA binding"/>
    <property type="evidence" value="ECO:0007669"/>
    <property type="project" value="InterPro"/>
</dbReference>
<evidence type="ECO:0000313" key="2">
    <source>
        <dbReference type="EMBL" id="ABW17623.1"/>
    </source>
</evidence>
<dbReference type="GO" id="GO:0045892">
    <property type="term" value="P:negative regulation of DNA-templated transcription"/>
    <property type="evidence" value="ECO:0007669"/>
    <property type="project" value="UniProtKB-ARBA"/>
</dbReference>
<dbReference type="HOGENOM" id="CLU_130332_0_0_9"/>
<evidence type="ECO:0000313" key="3">
    <source>
        <dbReference type="Proteomes" id="UP000000269"/>
    </source>
</evidence>
<dbReference type="Pfam" id="PF02583">
    <property type="entry name" value="Trns_repr_metal"/>
    <property type="match status" value="1"/>
</dbReference>
<dbReference type="EMBL" id="CP000853">
    <property type="protein sequence ID" value="ABW17623.1"/>
    <property type="molecule type" value="Genomic_DNA"/>
</dbReference>
<feature type="region of interest" description="Disordered" evidence="1">
    <location>
        <begin position="1"/>
        <end position="21"/>
    </location>
</feature>
<name>A8MEF2_ALKOO</name>
<dbReference type="GO" id="GO:0046872">
    <property type="term" value="F:metal ion binding"/>
    <property type="evidence" value="ECO:0007669"/>
    <property type="project" value="InterPro"/>
</dbReference>
<dbReference type="InterPro" id="IPR038390">
    <property type="entry name" value="Metal_Tscrpt_repr_sf"/>
</dbReference>
<organism evidence="2 3">
    <name type="scientific">Alkaliphilus oremlandii (strain OhILAs)</name>
    <name type="common">Clostridium oremlandii (strain OhILAs)</name>
    <dbReference type="NCBI Taxonomy" id="350688"/>
    <lineage>
        <taxon>Bacteria</taxon>
        <taxon>Bacillati</taxon>
        <taxon>Bacillota</taxon>
        <taxon>Clostridia</taxon>
        <taxon>Peptostreptococcales</taxon>
        <taxon>Natronincolaceae</taxon>
        <taxon>Alkaliphilus</taxon>
    </lineage>
</organism>